<feature type="domain" description="NAD-dependent epimerase/dehydratase" evidence="1">
    <location>
        <begin position="1"/>
        <end position="208"/>
    </location>
</feature>
<dbReference type="SUPFAM" id="SSF51735">
    <property type="entry name" value="NAD(P)-binding Rossmann-fold domains"/>
    <property type="match status" value="1"/>
</dbReference>
<dbReference type="EC" id="5.1.3.2" evidence="2"/>
<dbReference type="PANTHER" id="PTHR43245:SF52">
    <property type="entry name" value="NAD-DEPENDENT EPIMERASE_DEHYDRATASE"/>
    <property type="match status" value="1"/>
</dbReference>
<organism evidence="2">
    <name type="scientific">uncultured Gemmatimonadaceae bacterium</name>
    <dbReference type="NCBI Taxonomy" id="246130"/>
    <lineage>
        <taxon>Bacteria</taxon>
        <taxon>Pseudomonadati</taxon>
        <taxon>Gemmatimonadota</taxon>
        <taxon>Gemmatimonadia</taxon>
        <taxon>Gemmatimonadales</taxon>
        <taxon>Gemmatimonadaceae</taxon>
        <taxon>environmental samples</taxon>
    </lineage>
</organism>
<name>A0A6J4KQE1_9BACT</name>
<dbReference type="PANTHER" id="PTHR43245">
    <property type="entry name" value="BIFUNCTIONAL POLYMYXIN RESISTANCE PROTEIN ARNA"/>
    <property type="match status" value="1"/>
</dbReference>
<protein>
    <submittedName>
        <fullName evidence="2">UDP-glucose 4-epimerase</fullName>
        <ecNumber evidence="2">5.1.3.2</ecNumber>
    </submittedName>
</protein>
<dbReference type="InterPro" id="IPR036291">
    <property type="entry name" value="NAD(P)-bd_dom_sf"/>
</dbReference>
<dbReference type="InterPro" id="IPR050177">
    <property type="entry name" value="Lipid_A_modif_metabolic_enz"/>
</dbReference>
<gene>
    <name evidence="2" type="ORF">AVDCRST_MAG40-948</name>
</gene>
<proteinExistence type="predicted"/>
<dbReference type="Pfam" id="PF01370">
    <property type="entry name" value="Epimerase"/>
    <property type="match status" value="1"/>
</dbReference>
<dbReference type="AlphaFoldDB" id="A0A6J4KQE1"/>
<accession>A0A6J4KQE1</accession>
<dbReference type="GO" id="GO:0003978">
    <property type="term" value="F:UDP-glucose 4-epimerase activity"/>
    <property type="evidence" value="ECO:0007669"/>
    <property type="project" value="UniProtKB-EC"/>
</dbReference>
<reference evidence="2" key="1">
    <citation type="submission" date="2020-02" db="EMBL/GenBank/DDBJ databases">
        <authorList>
            <person name="Meier V. D."/>
        </authorList>
    </citation>
    <scope>NUCLEOTIDE SEQUENCE</scope>
    <source>
        <strain evidence="2">AVDCRST_MAG40</strain>
    </source>
</reference>
<dbReference type="EMBL" id="CADCTX010000275">
    <property type="protein sequence ID" value="CAA9310653.1"/>
    <property type="molecule type" value="Genomic_DNA"/>
</dbReference>
<evidence type="ECO:0000313" key="2">
    <source>
        <dbReference type="EMBL" id="CAA9310653.1"/>
    </source>
</evidence>
<evidence type="ECO:0000259" key="1">
    <source>
        <dbReference type="Pfam" id="PF01370"/>
    </source>
</evidence>
<dbReference type="Gene3D" id="3.40.50.720">
    <property type="entry name" value="NAD(P)-binding Rossmann-like Domain"/>
    <property type="match status" value="1"/>
</dbReference>
<keyword evidence="2" id="KW-0413">Isomerase</keyword>
<feature type="non-terminal residue" evidence="2">
    <location>
        <position position="1"/>
    </location>
</feature>
<sequence length="316" mass="34513">GSEIARSLAADPAVEHVLGLDERPPRERLREVEFVEADIRGGELRELLPRSGVDTVIHNKIVRRPGPRLSPRAAHEINVIGTLELLAACERAAGVGAIVIRGSAGIYGAEPDAPQFFGEELSRLYPLRTRFQRDVGEIENLFEAFARRNRDVICTMLRYQPAIGPSLNTQITQYLSPPLVPTPLGFDPRLQLVHEYDAVGATLAAVHRPVRGAVNVAGPGTIGLSRLVRRAGRTSLPVPAPLFDTATATAQRFGGPSLSPDLRRLLRYGRAVDITRLTEEIGFRPRFSTPDAVEDWVRAKGGRRLVSAVGELLPGR</sequence>
<dbReference type="InterPro" id="IPR001509">
    <property type="entry name" value="Epimerase_deHydtase"/>
</dbReference>